<dbReference type="Proteomes" id="UP000249061">
    <property type="component" value="Unassembled WGS sequence"/>
</dbReference>
<protein>
    <recommendedName>
        <fullName evidence="3">DUF4276 family protein</fullName>
    </recommendedName>
</protein>
<gene>
    <name evidence="1" type="ORF">DI536_24430</name>
</gene>
<evidence type="ECO:0000313" key="2">
    <source>
        <dbReference type="Proteomes" id="UP000249061"/>
    </source>
</evidence>
<accession>A0A2W5T0R0</accession>
<proteinExistence type="predicted"/>
<dbReference type="EMBL" id="QFQP01000024">
    <property type="protein sequence ID" value="PZR08652.1"/>
    <property type="molecule type" value="Genomic_DNA"/>
</dbReference>
<name>A0A2W5T0R0_9BACT</name>
<reference evidence="1 2" key="1">
    <citation type="submission" date="2017-08" db="EMBL/GenBank/DDBJ databases">
        <title>Infants hospitalized years apart are colonized by the same room-sourced microbial strains.</title>
        <authorList>
            <person name="Brooks B."/>
            <person name="Olm M.R."/>
            <person name="Firek B.A."/>
            <person name="Baker R."/>
            <person name="Thomas B.C."/>
            <person name="Morowitz M.J."/>
            <person name="Banfield J.F."/>
        </authorList>
    </citation>
    <scope>NUCLEOTIDE SEQUENCE [LARGE SCALE GENOMIC DNA]</scope>
    <source>
        <strain evidence="1">S2_003_000_R2_14</strain>
    </source>
</reference>
<sequence>MSALKIVLLAEGVGEVGDNSLRQPKAVIPEDECGPAHCLISRVLERERTLPRSAQRFHEPLRTTRGTVARGSNLRAAVSLRKLLNYLPEDRPDLIIVLVDADDEPHVDGVLERSIEDIPGDKVVAVAVKEFEAWLLCAHEQAPANVEGLKPGEAKERLASLLASSPDPKLARKTLAEKLDLDRLLKNSKSFGSCVKKLRK</sequence>
<organism evidence="1 2">
    <name type="scientific">Archangium gephyra</name>
    <dbReference type="NCBI Taxonomy" id="48"/>
    <lineage>
        <taxon>Bacteria</taxon>
        <taxon>Pseudomonadati</taxon>
        <taxon>Myxococcota</taxon>
        <taxon>Myxococcia</taxon>
        <taxon>Myxococcales</taxon>
        <taxon>Cystobacterineae</taxon>
        <taxon>Archangiaceae</taxon>
        <taxon>Archangium</taxon>
    </lineage>
</organism>
<comment type="caution">
    <text evidence="1">The sequence shown here is derived from an EMBL/GenBank/DDBJ whole genome shotgun (WGS) entry which is preliminary data.</text>
</comment>
<dbReference type="AlphaFoldDB" id="A0A2W5T0R0"/>
<evidence type="ECO:0008006" key="3">
    <source>
        <dbReference type="Google" id="ProtNLM"/>
    </source>
</evidence>
<evidence type="ECO:0000313" key="1">
    <source>
        <dbReference type="EMBL" id="PZR08652.1"/>
    </source>
</evidence>